<evidence type="ECO:0000313" key="2">
    <source>
        <dbReference type="Proteomes" id="UP000621799"/>
    </source>
</evidence>
<sequence>MRINFIQVNFDRANLKRANLTDANLVEISVKDADFNLAIMSDGKRYKAKTAA</sequence>
<accession>A0A928Z8C7</accession>
<gene>
    <name evidence="1" type="ORF">IQ235_11750</name>
</gene>
<dbReference type="EMBL" id="JADEXN010000198">
    <property type="protein sequence ID" value="MBE9041455.1"/>
    <property type="molecule type" value="Genomic_DNA"/>
</dbReference>
<dbReference type="Gene3D" id="2.160.20.80">
    <property type="entry name" value="E3 ubiquitin-protein ligase SopA"/>
    <property type="match status" value="1"/>
</dbReference>
<evidence type="ECO:0000313" key="1">
    <source>
        <dbReference type="EMBL" id="MBE9041455.1"/>
    </source>
</evidence>
<dbReference type="Proteomes" id="UP000621799">
    <property type="component" value="Unassembled WGS sequence"/>
</dbReference>
<dbReference type="RefSeq" id="WP_264321662.1">
    <property type="nucleotide sequence ID" value="NZ_JADEXN010000198.1"/>
</dbReference>
<proteinExistence type="predicted"/>
<dbReference type="Pfam" id="PF00805">
    <property type="entry name" value="Pentapeptide"/>
    <property type="match status" value="1"/>
</dbReference>
<name>A0A928Z8C7_9CYAN</name>
<organism evidence="1 2">
    <name type="scientific">Zarconia navalis LEGE 11467</name>
    <dbReference type="NCBI Taxonomy" id="1828826"/>
    <lineage>
        <taxon>Bacteria</taxon>
        <taxon>Bacillati</taxon>
        <taxon>Cyanobacteriota</taxon>
        <taxon>Cyanophyceae</taxon>
        <taxon>Oscillatoriophycideae</taxon>
        <taxon>Oscillatoriales</taxon>
        <taxon>Oscillatoriales incertae sedis</taxon>
        <taxon>Zarconia</taxon>
        <taxon>Zarconia navalis</taxon>
    </lineage>
</organism>
<protein>
    <submittedName>
        <fullName evidence="1">Pentapeptide repeat-containing protein</fullName>
    </submittedName>
</protein>
<dbReference type="InterPro" id="IPR001646">
    <property type="entry name" value="5peptide_repeat"/>
</dbReference>
<dbReference type="SUPFAM" id="SSF141571">
    <property type="entry name" value="Pentapeptide repeat-like"/>
    <property type="match status" value="1"/>
</dbReference>
<dbReference type="AlphaFoldDB" id="A0A928Z8C7"/>
<comment type="caution">
    <text evidence="1">The sequence shown here is derived from an EMBL/GenBank/DDBJ whole genome shotgun (WGS) entry which is preliminary data.</text>
</comment>
<reference evidence="1" key="1">
    <citation type="submission" date="2020-10" db="EMBL/GenBank/DDBJ databases">
        <authorList>
            <person name="Castelo-Branco R."/>
            <person name="Eusebio N."/>
            <person name="Adriana R."/>
            <person name="Vieira A."/>
            <person name="Brugerolle De Fraissinette N."/>
            <person name="Rezende De Castro R."/>
            <person name="Schneider M.P."/>
            <person name="Vasconcelos V."/>
            <person name="Leao P.N."/>
        </authorList>
    </citation>
    <scope>NUCLEOTIDE SEQUENCE</scope>
    <source>
        <strain evidence="1">LEGE 11467</strain>
    </source>
</reference>
<keyword evidence="2" id="KW-1185">Reference proteome</keyword>